<dbReference type="Proteomes" id="UP000308121">
    <property type="component" value="Unassembled WGS sequence"/>
</dbReference>
<comment type="caution">
    <text evidence="3">The sequence shown here is derived from an EMBL/GenBank/DDBJ whole genome shotgun (WGS) entry which is preliminary data.</text>
</comment>
<reference evidence="3 4" key="1">
    <citation type="submission" date="2019-05" db="EMBL/GenBank/DDBJ databases">
        <title>Genome sequence of Cellulomonas hominis strain CS1.</title>
        <authorList>
            <person name="Belmont J."/>
            <person name="Maclea K.S."/>
        </authorList>
    </citation>
    <scope>NUCLEOTIDE SEQUENCE [LARGE SCALE GENOMIC DNA]</scope>
    <source>
        <strain evidence="3 4">CS1</strain>
    </source>
</reference>
<dbReference type="NCBIfam" id="NF040712">
    <property type="entry name" value="SepH"/>
    <property type="match status" value="1"/>
</dbReference>
<feature type="compositionally biased region" description="Low complexity" evidence="1">
    <location>
        <begin position="295"/>
        <end position="306"/>
    </location>
</feature>
<dbReference type="InterPro" id="IPR021421">
    <property type="entry name" value="DUF3071"/>
</dbReference>
<dbReference type="EMBL" id="SZYE01000146">
    <property type="protein sequence ID" value="TKR22740.1"/>
    <property type="molecule type" value="Genomic_DNA"/>
</dbReference>
<dbReference type="InterPro" id="IPR047682">
    <property type="entry name" value="SepH-like"/>
</dbReference>
<evidence type="ECO:0000259" key="2">
    <source>
        <dbReference type="Pfam" id="PF11268"/>
    </source>
</evidence>
<evidence type="ECO:0000313" key="3">
    <source>
        <dbReference type="EMBL" id="TKR22740.1"/>
    </source>
</evidence>
<feature type="region of interest" description="Disordered" evidence="1">
    <location>
        <begin position="219"/>
        <end position="238"/>
    </location>
</feature>
<feature type="domain" description="DUF3071" evidence="2">
    <location>
        <begin position="1"/>
        <end position="166"/>
    </location>
</feature>
<organism evidence="3 4">
    <name type="scientific">Cellulomonas hominis</name>
    <dbReference type="NCBI Taxonomy" id="156981"/>
    <lineage>
        <taxon>Bacteria</taxon>
        <taxon>Bacillati</taxon>
        <taxon>Actinomycetota</taxon>
        <taxon>Actinomycetes</taxon>
        <taxon>Micrococcales</taxon>
        <taxon>Cellulomonadaceae</taxon>
        <taxon>Cellulomonas</taxon>
    </lineage>
</organism>
<sequence length="377" mass="41329">MAELELIGLHEDGEHLVLAAADGQRYRLRIDEPLRAAVRRDRPQLEQIRAEQSGVPSPREIQARVRAGQSAEQIAEESGLTVEHVRRFEGPVLAEREFVAEQARGTRVGRDVGAPVLGELVVDRLAARGVDTAAVGWDAYREPGGGWVVVARFRVEDDAREARWSYDAQARAVHAEEDEARWLSETEIADGPVPRRHLSAVRDLVYDVDADVRPVLAAVDGPGRAQHREEEDPADDLRATHELLDDLRSRRGVRQTLDLEDDEDADGFGGFGPQHAFDFGQLDEPAAPGAHPVDAEPAAEARIYPAPARPRPTEEEPETPVALEPGEPDPAPGSLPGPDEDTTPARPEDQPKPRAAGRRGRPKVPSWDEIVFGAKPE</sequence>
<dbReference type="OrthoDB" id="5180791at2"/>
<evidence type="ECO:0000256" key="1">
    <source>
        <dbReference type="SAM" id="MobiDB-lite"/>
    </source>
</evidence>
<dbReference type="AlphaFoldDB" id="A0A7Z8JZK8"/>
<gene>
    <name evidence="3" type="ORF">FA014_14875</name>
</gene>
<protein>
    <submittedName>
        <fullName evidence="3">DUF3071 domain-containing protein</fullName>
    </submittedName>
</protein>
<name>A0A7Z8JZK8_9CELL</name>
<evidence type="ECO:0000313" key="4">
    <source>
        <dbReference type="Proteomes" id="UP000308121"/>
    </source>
</evidence>
<feature type="region of interest" description="Disordered" evidence="1">
    <location>
        <begin position="255"/>
        <end position="377"/>
    </location>
</feature>
<dbReference type="Pfam" id="PF11268">
    <property type="entry name" value="DUF3071"/>
    <property type="match status" value="1"/>
</dbReference>
<dbReference type="RefSeq" id="WP_154730438.1">
    <property type="nucleotide sequence ID" value="NZ_SZYE01000146.1"/>
</dbReference>
<accession>A0A7Z8JZK8</accession>
<proteinExistence type="predicted"/>
<feature type="compositionally biased region" description="Basic and acidic residues" evidence="1">
    <location>
        <begin position="226"/>
        <end position="238"/>
    </location>
</feature>